<organism evidence="2 3">
    <name type="scientific">[Clostridium] methylpentosum DSM 5476</name>
    <dbReference type="NCBI Taxonomy" id="537013"/>
    <lineage>
        <taxon>Bacteria</taxon>
        <taxon>Bacillati</taxon>
        <taxon>Bacillota</taxon>
        <taxon>Clostridia</taxon>
        <taxon>Eubacteriales</taxon>
        <taxon>Oscillospiraceae</taxon>
        <taxon>Oscillospiraceae incertae sedis</taxon>
    </lineage>
</organism>
<keyword evidence="3" id="KW-1185">Reference proteome</keyword>
<proteinExistence type="predicted"/>
<dbReference type="GO" id="GO:0000150">
    <property type="term" value="F:DNA strand exchange activity"/>
    <property type="evidence" value="ECO:0007669"/>
    <property type="project" value="InterPro"/>
</dbReference>
<dbReference type="PROSITE" id="PS51737">
    <property type="entry name" value="RECOMBINASE_DNA_BIND"/>
    <property type="match status" value="1"/>
</dbReference>
<evidence type="ECO:0000259" key="1">
    <source>
        <dbReference type="PROSITE" id="PS51737"/>
    </source>
</evidence>
<dbReference type="AlphaFoldDB" id="C0E9N6"/>
<comment type="caution">
    <text evidence="2">The sequence shown here is derived from an EMBL/GenBank/DDBJ whole genome shotgun (WGS) entry which is preliminary data.</text>
</comment>
<feature type="domain" description="Recombinase" evidence="1">
    <location>
        <begin position="1"/>
        <end position="89"/>
    </location>
</feature>
<sequence>MKGPDNPKQYIPDPETAPIVKRIFEMYASGIGIVKICDRLSTEKVVAPSVYAFQKTGSRCGNPDLNRSYHWAQTPFAGYSPIRNMWEIP</sequence>
<dbReference type="HOGENOM" id="CLU_2449404_0_0_9"/>
<evidence type="ECO:0000313" key="3">
    <source>
        <dbReference type="Proteomes" id="UP000003340"/>
    </source>
</evidence>
<protein>
    <recommendedName>
        <fullName evidence="1">Recombinase domain-containing protein</fullName>
    </recommendedName>
</protein>
<dbReference type="InterPro" id="IPR038109">
    <property type="entry name" value="DNA_bind_recomb_sf"/>
</dbReference>
<gene>
    <name evidence="2" type="ORF">CLOSTMETH_00535</name>
</gene>
<dbReference type="STRING" id="537013.CLOSTMETH_00535"/>
<dbReference type="InterPro" id="IPR011109">
    <property type="entry name" value="DNA_bind_recombinase_dom"/>
</dbReference>
<dbReference type="EMBL" id="ACEC01000021">
    <property type="protein sequence ID" value="EEG31801.1"/>
    <property type="molecule type" value="Genomic_DNA"/>
</dbReference>
<accession>C0E9N6</accession>
<dbReference type="Gene3D" id="3.90.1750.20">
    <property type="entry name" value="Putative Large Serine Recombinase, Chain B, Domain 2"/>
    <property type="match status" value="1"/>
</dbReference>
<evidence type="ECO:0000313" key="2">
    <source>
        <dbReference type="EMBL" id="EEG31801.1"/>
    </source>
</evidence>
<dbReference type="Proteomes" id="UP000003340">
    <property type="component" value="Unassembled WGS sequence"/>
</dbReference>
<name>C0E9N6_9FIRM</name>
<reference evidence="2 3" key="2">
    <citation type="submission" date="2009-02" db="EMBL/GenBank/DDBJ databases">
        <title>Draft genome sequence of Clostridium methylpentosum (DSM 5476).</title>
        <authorList>
            <person name="Sudarsanam P."/>
            <person name="Ley R."/>
            <person name="Guruge J."/>
            <person name="Turnbaugh P.J."/>
            <person name="Mahowald M."/>
            <person name="Liep D."/>
            <person name="Gordon J."/>
        </authorList>
    </citation>
    <scope>NUCLEOTIDE SEQUENCE [LARGE SCALE GENOMIC DNA]</scope>
    <source>
        <strain evidence="2 3">DSM 5476</strain>
    </source>
</reference>
<reference evidence="2 3" key="1">
    <citation type="submission" date="2009-01" db="EMBL/GenBank/DDBJ databases">
        <authorList>
            <person name="Fulton L."/>
            <person name="Clifton S."/>
            <person name="Fulton B."/>
            <person name="Xu J."/>
            <person name="Minx P."/>
            <person name="Pepin K.H."/>
            <person name="Johnson M."/>
            <person name="Bhonagiri V."/>
            <person name="Nash W.E."/>
            <person name="Mardis E.R."/>
            <person name="Wilson R.K."/>
        </authorList>
    </citation>
    <scope>NUCLEOTIDE SEQUENCE [LARGE SCALE GENOMIC DNA]</scope>
    <source>
        <strain evidence="2 3">DSM 5476</strain>
    </source>
</reference>
<dbReference type="GO" id="GO:0003677">
    <property type="term" value="F:DNA binding"/>
    <property type="evidence" value="ECO:0007669"/>
    <property type="project" value="InterPro"/>
</dbReference>
<dbReference type="Pfam" id="PF07508">
    <property type="entry name" value="Recombinase"/>
    <property type="match status" value="1"/>
</dbReference>